<dbReference type="Pfam" id="PF00196">
    <property type="entry name" value="GerE"/>
    <property type="match status" value="1"/>
</dbReference>
<protein>
    <submittedName>
        <fullName evidence="2">DNA-binding NarL/FixJ family response regulator</fullName>
    </submittedName>
</protein>
<dbReference type="InterPro" id="IPR051015">
    <property type="entry name" value="EvgA-like"/>
</dbReference>
<keyword evidence="2" id="KW-0238">DNA-binding</keyword>
<organism evidence="2 3">
    <name type="scientific">Paenarthrobacter nicotinovorans</name>
    <name type="common">Arthrobacter nicotinovorans</name>
    <dbReference type="NCBI Taxonomy" id="29320"/>
    <lineage>
        <taxon>Bacteria</taxon>
        <taxon>Bacillati</taxon>
        <taxon>Actinomycetota</taxon>
        <taxon>Actinomycetes</taxon>
        <taxon>Micrococcales</taxon>
        <taxon>Micrococcaceae</taxon>
        <taxon>Paenarthrobacter</taxon>
    </lineage>
</organism>
<sequence>MVTRLMVVDQHQLMIDTLDAWLRRNAPDLVVAAGFTTVPTQLQQEALGGLSVTVAVLGTLDRREKLVPAVQQLVQAGLRVVVLATALDRWDAGAVRSAGALGYVPKAAGPRHTELALRAAASGQEYLHPDVLTGHDNSTPLRITLSPREQRLAELYLGSDAMSVRGVADAMGISEQTVKAHLHRIRQRYATAGIKLGNVISLRKQLSNDGWIS</sequence>
<dbReference type="Gene3D" id="3.40.50.2300">
    <property type="match status" value="1"/>
</dbReference>
<dbReference type="PANTHER" id="PTHR45566">
    <property type="entry name" value="HTH-TYPE TRANSCRIPTIONAL REGULATOR YHJB-RELATED"/>
    <property type="match status" value="1"/>
</dbReference>
<reference evidence="2 3" key="1">
    <citation type="submission" date="2023-07" db="EMBL/GenBank/DDBJ databases">
        <title>Sorghum-associated microbial communities from plants grown in Nebraska, USA.</title>
        <authorList>
            <person name="Schachtman D."/>
        </authorList>
    </citation>
    <scope>NUCLEOTIDE SEQUENCE [LARGE SCALE GENOMIC DNA]</scope>
    <source>
        <strain evidence="2 3">CC523</strain>
    </source>
</reference>
<dbReference type="InterPro" id="IPR016032">
    <property type="entry name" value="Sig_transdc_resp-reg_C-effctor"/>
</dbReference>
<proteinExistence type="predicted"/>
<keyword evidence="3" id="KW-1185">Reference proteome</keyword>
<gene>
    <name evidence="2" type="ORF">J2T10_002906</name>
</gene>
<evidence type="ECO:0000259" key="1">
    <source>
        <dbReference type="Pfam" id="PF00196"/>
    </source>
</evidence>
<dbReference type="InterPro" id="IPR000792">
    <property type="entry name" value="Tscrpt_reg_LuxR_C"/>
</dbReference>
<accession>A0ABT9TS13</accession>
<dbReference type="SUPFAM" id="SSF46894">
    <property type="entry name" value="C-terminal effector domain of the bipartite response regulators"/>
    <property type="match status" value="1"/>
</dbReference>
<dbReference type="PANTHER" id="PTHR45566:SF1">
    <property type="entry name" value="HTH-TYPE TRANSCRIPTIONAL REGULATOR YHJB-RELATED"/>
    <property type="match status" value="1"/>
</dbReference>
<evidence type="ECO:0000313" key="2">
    <source>
        <dbReference type="EMBL" id="MDQ0103242.1"/>
    </source>
</evidence>
<dbReference type="EMBL" id="JAUSSW010000008">
    <property type="protein sequence ID" value="MDQ0103242.1"/>
    <property type="molecule type" value="Genomic_DNA"/>
</dbReference>
<comment type="caution">
    <text evidence="2">The sequence shown here is derived from an EMBL/GenBank/DDBJ whole genome shotgun (WGS) entry which is preliminary data.</text>
</comment>
<name>A0ABT9TS13_PAENI</name>
<dbReference type="Proteomes" id="UP001244563">
    <property type="component" value="Unassembled WGS sequence"/>
</dbReference>
<dbReference type="RefSeq" id="WP_064723364.1">
    <property type="nucleotide sequence ID" value="NZ_BDDW01000016.1"/>
</dbReference>
<dbReference type="GO" id="GO:0003677">
    <property type="term" value="F:DNA binding"/>
    <property type="evidence" value="ECO:0007669"/>
    <property type="project" value="UniProtKB-KW"/>
</dbReference>
<feature type="domain" description="HTH luxR-type" evidence="1">
    <location>
        <begin position="144"/>
        <end position="188"/>
    </location>
</feature>
<evidence type="ECO:0000313" key="3">
    <source>
        <dbReference type="Proteomes" id="UP001244563"/>
    </source>
</evidence>